<dbReference type="EMBL" id="JAIWYP010000001">
    <property type="protein sequence ID" value="KAH3882463.1"/>
    <property type="molecule type" value="Genomic_DNA"/>
</dbReference>
<protein>
    <submittedName>
        <fullName evidence="1">Uncharacterized protein</fullName>
    </submittedName>
</protein>
<comment type="caution">
    <text evidence="1">The sequence shown here is derived from an EMBL/GenBank/DDBJ whole genome shotgun (WGS) entry which is preliminary data.</text>
</comment>
<accession>A0A9D4RXF7</accession>
<reference evidence="1" key="1">
    <citation type="journal article" date="2019" name="bioRxiv">
        <title>The Genome of the Zebra Mussel, Dreissena polymorpha: A Resource for Invasive Species Research.</title>
        <authorList>
            <person name="McCartney M.A."/>
            <person name="Auch B."/>
            <person name="Kono T."/>
            <person name="Mallez S."/>
            <person name="Zhang Y."/>
            <person name="Obille A."/>
            <person name="Becker A."/>
            <person name="Abrahante J.E."/>
            <person name="Garbe J."/>
            <person name="Badalamenti J.P."/>
            <person name="Herman A."/>
            <person name="Mangelson H."/>
            <person name="Liachko I."/>
            <person name="Sullivan S."/>
            <person name="Sone E.D."/>
            <person name="Koren S."/>
            <person name="Silverstein K.A.T."/>
            <person name="Beckman K.B."/>
            <person name="Gohl D.M."/>
        </authorList>
    </citation>
    <scope>NUCLEOTIDE SEQUENCE</scope>
    <source>
        <strain evidence="1">Duluth1</strain>
        <tissue evidence="1">Whole animal</tissue>
    </source>
</reference>
<proteinExistence type="predicted"/>
<gene>
    <name evidence="1" type="ORF">DPMN_006403</name>
</gene>
<evidence type="ECO:0000313" key="2">
    <source>
        <dbReference type="Proteomes" id="UP000828390"/>
    </source>
</evidence>
<keyword evidence="2" id="KW-1185">Reference proteome</keyword>
<sequence>MKTDDDMFDDIESLSILLQAAPNRTFMGGFCLGTSSPYSQTSSKWHVSIRQYRKPLVPSNVQRHRIPDV</sequence>
<evidence type="ECO:0000313" key="1">
    <source>
        <dbReference type="EMBL" id="KAH3882463.1"/>
    </source>
</evidence>
<name>A0A9D4RXF7_DREPO</name>
<dbReference type="AlphaFoldDB" id="A0A9D4RXF7"/>
<reference evidence="1" key="2">
    <citation type="submission" date="2020-11" db="EMBL/GenBank/DDBJ databases">
        <authorList>
            <person name="McCartney M.A."/>
            <person name="Auch B."/>
            <person name="Kono T."/>
            <person name="Mallez S."/>
            <person name="Becker A."/>
            <person name="Gohl D.M."/>
            <person name="Silverstein K.A.T."/>
            <person name="Koren S."/>
            <person name="Bechman K.B."/>
            <person name="Herman A."/>
            <person name="Abrahante J.E."/>
            <person name="Garbe J."/>
        </authorList>
    </citation>
    <scope>NUCLEOTIDE SEQUENCE</scope>
    <source>
        <strain evidence="1">Duluth1</strain>
        <tissue evidence="1">Whole animal</tissue>
    </source>
</reference>
<organism evidence="1 2">
    <name type="scientific">Dreissena polymorpha</name>
    <name type="common">Zebra mussel</name>
    <name type="synonym">Mytilus polymorpha</name>
    <dbReference type="NCBI Taxonomy" id="45954"/>
    <lineage>
        <taxon>Eukaryota</taxon>
        <taxon>Metazoa</taxon>
        <taxon>Spiralia</taxon>
        <taxon>Lophotrochozoa</taxon>
        <taxon>Mollusca</taxon>
        <taxon>Bivalvia</taxon>
        <taxon>Autobranchia</taxon>
        <taxon>Heteroconchia</taxon>
        <taxon>Euheterodonta</taxon>
        <taxon>Imparidentia</taxon>
        <taxon>Neoheterodontei</taxon>
        <taxon>Myida</taxon>
        <taxon>Dreissenoidea</taxon>
        <taxon>Dreissenidae</taxon>
        <taxon>Dreissena</taxon>
    </lineage>
</organism>
<dbReference type="Proteomes" id="UP000828390">
    <property type="component" value="Unassembled WGS sequence"/>
</dbReference>